<evidence type="ECO:0000256" key="1">
    <source>
        <dbReference type="ARBA" id="ARBA00022722"/>
    </source>
</evidence>
<comment type="caution">
    <text evidence="6">The sequence shown here is derived from an EMBL/GenBank/DDBJ whole genome shotgun (WGS) entry which is preliminary data.</text>
</comment>
<gene>
    <name evidence="4" type="primary">mrnC</name>
    <name evidence="6" type="ORF">ACFOZ1_15575</name>
</gene>
<reference evidence="7" key="1">
    <citation type="journal article" date="2019" name="Int. J. Syst. Evol. Microbiol.">
        <title>The Global Catalogue of Microorganisms (GCM) 10K type strain sequencing project: providing services to taxonomists for standard genome sequencing and annotation.</title>
        <authorList>
            <consortium name="The Broad Institute Genomics Platform"/>
            <consortium name="The Broad Institute Genome Sequencing Center for Infectious Disease"/>
            <person name="Wu L."/>
            <person name="Ma J."/>
        </authorList>
    </citation>
    <scope>NUCLEOTIDE SEQUENCE [LARGE SCALE GENOMIC DNA]</scope>
    <source>
        <strain evidence="7">KACC 14058</strain>
    </source>
</reference>
<evidence type="ECO:0000313" key="7">
    <source>
        <dbReference type="Proteomes" id="UP001595880"/>
    </source>
</evidence>
<dbReference type="Gene3D" id="1.10.1520.10">
    <property type="entry name" value="Ribonuclease III domain"/>
    <property type="match status" value="1"/>
</dbReference>
<keyword evidence="4" id="KW-0698">rRNA processing</keyword>
<keyword evidence="4" id="KW-0694">RNA-binding</keyword>
<dbReference type="InterPro" id="IPR000999">
    <property type="entry name" value="RNase_III_dom"/>
</dbReference>
<dbReference type="CDD" id="cd00593">
    <property type="entry name" value="RIBOc"/>
    <property type="match status" value="1"/>
</dbReference>
<proteinExistence type="inferred from homology"/>
<dbReference type="PIRSF" id="PIRSF005520">
    <property type="entry name" value="UCP005520"/>
    <property type="match status" value="1"/>
</dbReference>
<name>A0ABV8W1L3_9BACI</name>
<dbReference type="PANTHER" id="PTHR34276">
    <property type="entry name" value="MINI-RIBONUCLEASE 3"/>
    <property type="match status" value="1"/>
</dbReference>
<keyword evidence="4" id="KW-0460">Magnesium</keyword>
<protein>
    <recommendedName>
        <fullName evidence="4">Mini-ribonuclease 3</fullName>
        <shortName evidence="4">Mini-3</shortName>
        <shortName evidence="4">Mini-RNase 3</shortName>
        <ecNumber evidence="4">3.1.26.-</ecNumber>
    </recommendedName>
    <alternativeName>
        <fullName evidence="4">Mini-RNase III</fullName>
        <shortName evidence="4">Mini-III</shortName>
    </alternativeName>
</protein>
<comment type="subcellular location">
    <subcellularLocation>
        <location evidence="4">Cytoplasm</location>
    </subcellularLocation>
</comment>
<evidence type="ECO:0000256" key="2">
    <source>
        <dbReference type="ARBA" id="ARBA00022759"/>
    </source>
</evidence>
<accession>A0ABV8W1L3</accession>
<keyword evidence="1 4" id="KW-0540">Nuclease</keyword>
<comment type="cofactor">
    <cofactor evidence="4">
        <name>Mg(2+)</name>
        <dbReference type="ChEBI" id="CHEBI:18420"/>
    </cofactor>
</comment>
<comment type="subunit">
    <text evidence="4">Homodimer.</text>
</comment>
<keyword evidence="4" id="KW-0699">rRNA-binding</keyword>
<keyword evidence="4" id="KW-0963">Cytoplasm</keyword>
<dbReference type="SMART" id="SM00535">
    <property type="entry name" value="RIBOc"/>
    <property type="match status" value="1"/>
</dbReference>
<dbReference type="PANTHER" id="PTHR34276:SF1">
    <property type="entry name" value="MINI-RIBONUCLEASE 3"/>
    <property type="match status" value="1"/>
</dbReference>
<keyword evidence="2 4" id="KW-0255">Endonuclease</keyword>
<feature type="domain" description="RNase III" evidence="5">
    <location>
        <begin position="4"/>
        <end position="128"/>
    </location>
</feature>
<keyword evidence="4" id="KW-0690">Ribosome biogenesis</keyword>
<dbReference type="SUPFAM" id="SSF69065">
    <property type="entry name" value="RNase III domain-like"/>
    <property type="match status" value="1"/>
</dbReference>
<dbReference type="InterPro" id="IPR008226">
    <property type="entry name" value="Mini3_fam"/>
</dbReference>
<dbReference type="RefSeq" id="WP_390200759.1">
    <property type="nucleotide sequence ID" value="NZ_JBHSDV010000007.1"/>
</dbReference>
<comment type="function">
    <text evidence="4">Involved in correct processing of both the 5' and 3' ends of 23S rRNA precursor. Processes 30S rRNA precursor transcript even in absence of ribonuclease 3 (Rnc); Rnc processes 30S rRNA into smaller rRNA precursors.</text>
</comment>
<keyword evidence="7" id="KW-1185">Reference proteome</keyword>
<evidence type="ECO:0000259" key="5">
    <source>
        <dbReference type="SMART" id="SM00535"/>
    </source>
</evidence>
<evidence type="ECO:0000313" key="6">
    <source>
        <dbReference type="EMBL" id="MFC4389200.1"/>
    </source>
</evidence>
<dbReference type="InterPro" id="IPR036389">
    <property type="entry name" value="RNase_III_sf"/>
</dbReference>
<keyword evidence="3 4" id="KW-0378">Hydrolase</keyword>
<evidence type="ECO:0000256" key="4">
    <source>
        <dbReference type="HAMAP-Rule" id="MF_01468"/>
    </source>
</evidence>
<evidence type="ECO:0000256" key="3">
    <source>
        <dbReference type="ARBA" id="ARBA00022801"/>
    </source>
</evidence>
<organism evidence="6 7">
    <name type="scientific">Gracilibacillus marinus</name>
    <dbReference type="NCBI Taxonomy" id="630535"/>
    <lineage>
        <taxon>Bacteria</taxon>
        <taxon>Bacillati</taxon>
        <taxon>Bacillota</taxon>
        <taxon>Bacilli</taxon>
        <taxon>Bacillales</taxon>
        <taxon>Bacillaceae</taxon>
        <taxon>Gracilibacillus</taxon>
    </lineage>
</organism>
<dbReference type="EC" id="3.1.26.-" evidence="4"/>
<dbReference type="Pfam" id="PF00636">
    <property type="entry name" value="Ribonuclease_3"/>
    <property type="match status" value="1"/>
</dbReference>
<dbReference type="HAMAP" id="MF_01468">
    <property type="entry name" value="RNase_Mini_III"/>
    <property type="match status" value="1"/>
</dbReference>
<dbReference type="Proteomes" id="UP001595880">
    <property type="component" value="Unassembled WGS sequence"/>
</dbReference>
<dbReference type="EMBL" id="JBHSDV010000007">
    <property type="protein sequence ID" value="MFC4389200.1"/>
    <property type="molecule type" value="Genomic_DNA"/>
</dbReference>
<sequence>MDKPSELKSLALAYIGDAVYEMHIREYLIKLGNVKVQQLHQQAVTYVKATAQAQVIQQWLSEKHLTSEEEAVVRRGRNAKSGSIPKNTSVQAYKYSTAFEALLGFLYLDHQTERLTELMDTAITITEKGDGGNGTRVDSR</sequence>
<feature type="active site" evidence="4">
    <location>
        <position position="17"/>
    </location>
</feature>
<comment type="similarity">
    <text evidence="4">Belongs to the MrnC RNase family.</text>
</comment>